<dbReference type="AlphaFoldDB" id="A0A2K6GQD4"/>
<keyword evidence="8" id="KW-0539">Nucleus</keyword>
<evidence type="ECO:0000256" key="8">
    <source>
        <dbReference type="ARBA" id="ARBA00023242"/>
    </source>
</evidence>
<dbReference type="GO" id="GO:0000785">
    <property type="term" value="C:chromatin"/>
    <property type="evidence" value="ECO:0007669"/>
    <property type="project" value="TreeGrafter"/>
</dbReference>
<sequence>MAENKGGGEAESSGGGSGSAPVTAGAAGPAAQEAEPPLAAVLVEEEEEEGGRAGAEGGAAGPDDGGVAAASSGSAQAASAPAASVGPGVPGGALSTPAPAPASAPAPGPSAGPPSGPPASLLDTCAVCQQSLQSRREAEPKLLPCLHSFCLRCLPEPERQLSVPIPGGSNGDIQQVGVIRCPVCRQECRQIDLVDNYFVKDTSEAPSSSDEKSEQVCFSIFPYIPFLISKFDYLNKVSRLAHIAVCYFQNFNHQFFVLNVVFVLVLRYQFLEEAFQNQKGAIENLLAKLLEKKNYVHFAATQVQNRIKEVNETNKRVEQEIKVAIFTLINEINKKGKSLLQQLENVTKERQMKLLQQQNDITGLSRQVKHVMNFTNWAIASGSSTALLYSKRLITFQLRHILKARCDPVPAANGAIRFHCDPTFWAKNVVNLGNLVIESKPAPGYTPNVVVGQVPPGTNHISKTPGQINLAQLRLQHMQQQVYAQKHQQLQQMRMQQPPAPVPTTTTTTQQHPRQAAPQMLQQQPPRLISVQTMQRGNMNCGAFQAHQMRLAQNAARIPGIPRHSGPQYSMMQPHLQRQHSNPGHAGPFPVVSVHNTTINPTSPTTATIANANRGPTSPSVTAIELIPSVTNPENLPSLPDIPPIQLEDAGSSSLDNLLSRYISGSHLPPQPTSTMNPSPGPSALSPGSSGLSNSHTPVRPPSTSSTGSRGSCGSSGRTAEKTSLSFKSDQVKVKQEPGTEDEICSFSGAVKQEKTEDGRRSACMLSSPESSLTPPLSTNLHLESELDALASLENHVKTEPTDMNESCKQSGLSSLVNGKSPIRSLMHRSARIGGDGNSKDDDPNEDWCAVCQNGGDLLCCEKCPKVFHLTCHVPTLLSFPSGDWICTFCRDIGKPEVEYDCDNLQHSKKGKTAQGLSPVDQRKCERLLLYLYCHELSIEFQEPVPASIPNYYKIIKKPMDLSTVKKKLQKKHSQHYQIPDDFVADVRLIFKNCERFNEMMKVVQVYADTQEINLKADSEVAQAGKAVALYFEDKLTEIYSDRTFAPLPEFEQEEDDGEVTEDSDEDFIQPRRKRLKSDERPVHIK</sequence>
<dbReference type="Ensembl" id="ENSPCOT00000039348.1">
    <property type="protein sequence ID" value="ENSPCOP00000028440.1"/>
    <property type="gene ID" value="ENSPCOG00000026842.1"/>
</dbReference>
<keyword evidence="19" id="KW-1185">Reference proteome</keyword>
<dbReference type="GO" id="GO:0070410">
    <property type="term" value="F:co-SMAD binding"/>
    <property type="evidence" value="ECO:0007669"/>
    <property type="project" value="Ensembl"/>
</dbReference>
<dbReference type="InterPro" id="IPR011011">
    <property type="entry name" value="Znf_FYVE_PHD"/>
</dbReference>
<accession>A0A2K6GQD4</accession>
<dbReference type="SMART" id="SM00297">
    <property type="entry name" value="BROMO"/>
    <property type="match status" value="1"/>
</dbReference>
<feature type="domain" description="PHD-type" evidence="16">
    <location>
        <begin position="846"/>
        <end position="893"/>
    </location>
</feature>
<dbReference type="PROSITE" id="PS00518">
    <property type="entry name" value="ZF_RING_1"/>
    <property type="match status" value="1"/>
</dbReference>
<feature type="region of interest" description="Disordered" evidence="14">
    <location>
        <begin position="567"/>
        <end position="588"/>
    </location>
</feature>
<dbReference type="OMA" id="ICQNCVM"/>
<evidence type="ECO:0000256" key="13">
    <source>
        <dbReference type="SAM" id="Coils"/>
    </source>
</evidence>
<feature type="domain" description="RING-type" evidence="17">
    <location>
        <begin position="125"/>
        <end position="185"/>
    </location>
</feature>
<dbReference type="GO" id="GO:0017015">
    <property type="term" value="P:regulation of transforming growth factor beta receptor signaling pathway"/>
    <property type="evidence" value="ECO:0007669"/>
    <property type="project" value="Ensembl"/>
</dbReference>
<reference evidence="18" key="2">
    <citation type="submission" date="2025-09" db="UniProtKB">
        <authorList>
            <consortium name="Ensembl"/>
        </authorList>
    </citation>
    <scope>IDENTIFICATION</scope>
</reference>
<dbReference type="InterPro" id="IPR003649">
    <property type="entry name" value="Bbox_C"/>
</dbReference>
<dbReference type="PROSITE" id="PS50014">
    <property type="entry name" value="BROMODOMAIN_2"/>
    <property type="match status" value="1"/>
</dbReference>
<keyword evidence="5" id="KW-0862">Zinc</keyword>
<dbReference type="PROSITE" id="PS50089">
    <property type="entry name" value="ZF_RING_2"/>
    <property type="match status" value="1"/>
</dbReference>
<evidence type="ECO:0000256" key="4">
    <source>
        <dbReference type="ARBA" id="ARBA00022771"/>
    </source>
</evidence>
<dbReference type="CDD" id="cd16766">
    <property type="entry name" value="RING-HC_TIF1gamma"/>
    <property type="match status" value="1"/>
</dbReference>
<dbReference type="InterPro" id="IPR036427">
    <property type="entry name" value="Bromodomain-like_sf"/>
</dbReference>
<evidence type="ECO:0000256" key="11">
    <source>
        <dbReference type="PROSITE-ProRule" id="PRU00035"/>
    </source>
</evidence>
<dbReference type="InterPro" id="IPR019786">
    <property type="entry name" value="Zinc_finger_PHD-type_CS"/>
</dbReference>
<dbReference type="Pfam" id="PF00439">
    <property type="entry name" value="Bromodomain"/>
    <property type="match status" value="1"/>
</dbReference>
<dbReference type="CDD" id="cd15624">
    <property type="entry name" value="PHD_TIF1gamma"/>
    <property type="match status" value="1"/>
</dbReference>
<dbReference type="SUPFAM" id="SSF57903">
    <property type="entry name" value="FYVE/PHD zinc finger"/>
    <property type="match status" value="1"/>
</dbReference>
<dbReference type="GO" id="GO:0070412">
    <property type="term" value="F:R-SMAD binding"/>
    <property type="evidence" value="ECO:0007669"/>
    <property type="project" value="Ensembl"/>
</dbReference>
<feature type="compositionally biased region" description="Low complexity" evidence="14">
    <location>
        <begin position="19"/>
        <end position="42"/>
    </location>
</feature>
<dbReference type="FunFam" id="3.30.40.10:FF:000246">
    <property type="entry name" value="E3 ubiquitin-protein ligase TRIM33 isoform X2"/>
    <property type="match status" value="1"/>
</dbReference>
<dbReference type="GO" id="GO:0008270">
    <property type="term" value="F:zinc ion binding"/>
    <property type="evidence" value="ECO:0007669"/>
    <property type="project" value="UniProtKB-KW"/>
</dbReference>
<evidence type="ECO:0000313" key="18">
    <source>
        <dbReference type="Ensembl" id="ENSPCOP00000028440.1"/>
    </source>
</evidence>
<feature type="coiled-coil region" evidence="13">
    <location>
        <begin position="268"/>
        <end position="349"/>
    </location>
</feature>
<dbReference type="PANTHER" id="PTHR45915">
    <property type="entry name" value="TRANSCRIPTION INTERMEDIARY FACTOR"/>
    <property type="match status" value="1"/>
</dbReference>
<dbReference type="InterPro" id="IPR019787">
    <property type="entry name" value="Znf_PHD-finger"/>
</dbReference>
<gene>
    <name evidence="18" type="primary">TRIM33</name>
</gene>
<evidence type="ECO:0000256" key="14">
    <source>
        <dbReference type="SAM" id="MobiDB-lite"/>
    </source>
</evidence>
<feature type="region of interest" description="Disordered" evidence="14">
    <location>
        <begin position="1047"/>
        <end position="1086"/>
    </location>
</feature>
<evidence type="ECO:0000259" key="17">
    <source>
        <dbReference type="PROSITE" id="PS50089"/>
    </source>
</evidence>
<evidence type="ECO:0000256" key="1">
    <source>
        <dbReference type="ARBA" id="ARBA00004123"/>
    </source>
</evidence>
<feature type="domain" description="Bromo" evidence="15">
    <location>
        <begin position="933"/>
        <end position="1005"/>
    </location>
</feature>
<evidence type="ECO:0000259" key="15">
    <source>
        <dbReference type="PROSITE" id="PS50014"/>
    </source>
</evidence>
<dbReference type="PROSITE" id="PS50016">
    <property type="entry name" value="ZF_PHD_2"/>
    <property type="match status" value="1"/>
</dbReference>
<dbReference type="GeneTree" id="ENSGT00940000156361"/>
<keyword evidence="6 13" id="KW-0175">Coiled coil</keyword>
<dbReference type="SMART" id="SM00249">
    <property type="entry name" value="PHD"/>
    <property type="match status" value="2"/>
</dbReference>
<name>A0A2K6GQD4_PROCO</name>
<dbReference type="SUPFAM" id="SSF57850">
    <property type="entry name" value="RING/U-box"/>
    <property type="match status" value="1"/>
</dbReference>
<dbReference type="InterPro" id="IPR013083">
    <property type="entry name" value="Znf_RING/FYVE/PHD"/>
</dbReference>
<feature type="compositionally biased region" description="Pro residues" evidence="14">
    <location>
        <begin position="98"/>
        <end position="117"/>
    </location>
</feature>
<evidence type="ECO:0000256" key="12">
    <source>
        <dbReference type="PROSITE-ProRule" id="PRU00175"/>
    </source>
</evidence>
<feature type="compositionally biased region" description="Gly residues" evidence="14">
    <location>
        <begin position="52"/>
        <end position="64"/>
    </location>
</feature>
<comment type="subcellular location">
    <subcellularLocation>
        <location evidence="1">Nucleus</location>
    </subcellularLocation>
</comment>
<dbReference type="PANTHER" id="PTHR45915:SF3">
    <property type="entry name" value="E3 UBIQUITIN-PROTEIN LIGASE TRIM33"/>
    <property type="match status" value="1"/>
</dbReference>
<feature type="compositionally biased region" description="Gly residues" evidence="14">
    <location>
        <begin position="1"/>
        <end position="18"/>
    </location>
</feature>
<protein>
    <recommendedName>
        <fullName evidence="10">Ectodermin homolog</fullName>
    </recommendedName>
</protein>
<dbReference type="SUPFAM" id="SSF47370">
    <property type="entry name" value="Bromodomain"/>
    <property type="match status" value="1"/>
</dbReference>
<dbReference type="Gene3D" id="1.20.920.10">
    <property type="entry name" value="Bromodomain-like"/>
    <property type="match status" value="1"/>
</dbReference>
<evidence type="ECO:0000256" key="6">
    <source>
        <dbReference type="ARBA" id="ARBA00023054"/>
    </source>
</evidence>
<keyword evidence="4 12" id="KW-0863">Zinc-finger</keyword>
<dbReference type="Pfam" id="PF00628">
    <property type="entry name" value="PHD"/>
    <property type="match status" value="1"/>
</dbReference>
<feature type="compositionally biased region" description="Basic and acidic residues" evidence="14">
    <location>
        <begin position="752"/>
        <end position="761"/>
    </location>
</feature>
<feature type="region of interest" description="Disordered" evidence="14">
    <location>
        <begin position="662"/>
        <end position="777"/>
    </location>
</feature>
<feature type="compositionally biased region" description="Low complexity" evidence="14">
    <location>
        <begin position="65"/>
        <end position="97"/>
    </location>
</feature>
<dbReference type="CDD" id="cd05502">
    <property type="entry name" value="Bromo_tif1_like"/>
    <property type="match status" value="1"/>
</dbReference>
<dbReference type="InterPro" id="IPR001487">
    <property type="entry name" value="Bromodomain"/>
</dbReference>
<dbReference type="GO" id="GO:0030514">
    <property type="term" value="P:negative regulation of BMP signaling pathway"/>
    <property type="evidence" value="ECO:0007669"/>
    <property type="project" value="Ensembl"/>
</dbReference>
<dbReference type="PROSITE" id="PS01359">
    <property type="entry name" value="ZF_PHD_1"/>
    <property type="match status" value="1"/>
</dbReference>
<evidence type="ECO:0000256" key="3">
    <source>
        <dbReference type="ARBA" id="ARBA00022737"/>
    </source>
</evidence>
<dbReference type="InterPro" id="IPR001965">
    <property type="entry name" value="Znf_PHD"/>
</dbReference>
<dbReference type="Gene3D" id="3.30.40.10">
    <property type="entry name" value="Zinc/RING finger domain, C3HC4 (zinc finger)"/>
    <property type="match status" value="2"/>
</dbReference>
<feature type="region of interest" description="Disordered" evidence="14">
    <location>
        <begin position="632"/>
        <end position="651"/>
    </location>
</feature>
<comment type="subunit">
    <text evidence="9">Homooligomer and heterooligomer with TRIM24 and TRIM28 family members. Interacts with SMAD4 in unstimulated cells. Found in a complex with SMAD2 and SMAD3 upon addition of TGF-beta. Interacts with SMAD2 and SMAD3. Interacts with SMAD4 under basal and induced conditions and, upon TGF-beta signaling, with activated SMAD2. Forms a ternary complex with SMAD4 and SMAD2 upon TGF-beta signaling.</text>
</comment>
<evidence type="ECO:0000313" key="19">
    <source>
        <dbReference type="Proteomes" id="UP000233160"/>
    </source>
</evidence>
<dbReference type="GO" id="GO:0005634">
    <property type="term" value="C:nucleus"/>
    <property type="evidence" value="ECO:0007669"/>
    <property type="project" value="UniProtKB-SubCell"/>
</dbReference>
<dbReference type="Proteomes" id="UP000233160">
    <property type="component" value="Unassembled WGS sequence"/>
</dbReference>
<evidence type="ECO:0000259" key="16">
    <source>
        <dbReference type="PROSITE" id="PS50016"/>
    </source>
</evidence>
<keyword evidence="3" id="KW-0677">Repeat</keyword>
<keyword evidence="7 11" id="KW-0103">Bromodomain</keyword>
<feature type="region of interest" description="Disordered" evidence="14">
    <location>
        <begin position="495"/>
        <end position="522"/>
    </location>
</feature>
<evidence type="ECO:0000256" key="5">
    <source>
        <dbReference type="ARBA" id="ARBA00022833"/>
    </source>
</evidence>
<organism evidence="18 19">
    <name type="scientific">Propithecus coquereli</name>
    <name type="common">Coquerel's sifaka</name>
    <name type="synonym">Propithecus verreauxi coquereli</name>
    <dbReference type="NCBI Taxonomy" id="379532"/>
    <lineage>
        <taxon>Eukaryota</taxon>
        <taxon>Metazoa</taxon>
        <taxon>Chordata</taxon>
        <taxon>Craniata</taxon>
        <taxon>Vertebrata</taxon>
        <taxon>Euteleostomi</taxon>
        <taxon>Mammalia</taxon>
        <taxon>Eutheria</taxon>
        <taxon>Euarchontoglires</taxon>
        <taxon>Primates</taxon>
        <taxon>Strepsirrhini</taxon>
        <taxon>Lemuriformes</taxon>
        <taxon>Indriidae</taxon>
        <taxon>Propithecus</taxon>
    </lineage>
</organism>
<evidence type="ECO:0000256" key="9">
    <source>
        <dbReference type="ARBA" id="ARBA00065036"/>
    </source>
</evidence>
<evidence type="ECO:0000256" key="7">
    <source>
        <dbReference type="ARBA" id="ARBA00023117"/>
    </source>
</evidence>
<dbReference type="SMART" id="SM00502">
    <property type="entry name" value="BBC"/>
    <property type="match status" value="1"/>
</dbReference>
<feature type="compositionally biased region" description="Acidic residues" evidence="14">
    <location>
        <begin position="1051"/>
        <end position="1068"/>
    </location>
</feature>
<evidence type="ECO:0000256" key="2">
    <source>
        <dbReference type="ARBA" id="ARBA00022723"/>
    </source>
</evidence>
<dbReference type="InterPro" id="IPR001841">
    <property type="entry name" value="Znf_RING"/>
</dbReference>
<feature type="compositionally biased region" description="Low complexity" evidence="14">
    <location>
        <begin position="682"/>
        <end position="718"/>
    </location>
</feature>
<dbReference type="GO" id="GO:0016567">
    <property type="term" value="P:protein ubiquitination"/>
    <property type="evidence" value="ECO:0007669"/>
    <property type="project" value="Ensembl"/>
</dbReference>
<dbReference type="SMART" id="SM00184">
    <property type="entry name" value="RING"/>
    <property type="match status" value="1"/>
</dbReference>
<reference evidence="18" key="1">
    <citation type="submission" date="2025-08" db="UniProtKB">
        <authorList>
            <consortium name="Ensembl"/>
        </authorList>
    </citation>
    <scope>IDENTIFICATION</scope>
</reference>
<evidence type="ECO:0000256" key="10">
    <source>
        <dbReference type="ARBA" id="ARBA00080328"/>
    </source>
</evidence>
<proteinExistence type="predicted"/>
<feature type="compositionally biased region" description="Basic and acidic residues" evidence="14">
    <location>
        <begin position="1077"/>
        <end position="1086"/>
    </location>
</feature>
<keyword evidence="2" id="KW-0479">Metal-binding</keyword>
<dbReference type="InterPro" id="IPR017907">
    <property type="entry name" value="Znf_RING_CS"/>
</dbReference>
<dbReference type="FunFam" id="3.30.40.10:FF:000123">
    <property type="entry name" value="E3 ubiquitin-protein ligase TRIM33"/>
    <property type="match status" value="1"/>
</dbReference>
<dbReference type="STRING" id="379532.ENSPCOP00000028440"/>
<dbReference type="FunFam" id="1.20.920.10:FF:000024">
    <property type="entry name" value="Transcription intermediary factor 1-alpha"/>
    <property type="match status" value="1"/>
</dbReference>
<feature type="compositionally biased region" description="Low complexity" evidence="14">
    <location>
        <begin position="766"/>
        <end position="777"/>
    </location>
</feature>
<feature type="region of interest" description="Disordered" evidence="14">
    <location>
        <begin position="1"/>
        <end position="118"/>
    </location>
</feature>